<evidence type="ECO:0000259" key="1">
    <source>
        <dbReference type="Pfam" id="PF04717"/>
    </source>
</evidence>
<dbReference type="Proteomes" id="UP000199203">
    <property type="component" value="Unassembled WGS sequence"/>
</dbReference>
<dbReference type="SUPFAM" id="SSF69255">
    <property type="entry name" value="gp5 N-terminal domain-like"/>
    <property type="match status" value="1"/>
</dbReference>
<dbReference type="SUPFAM" id="SSF69279">
    <property type="entry name" value="Phage tail proteins"/>
    <property type="match status" value="1"/>
</dbReference>
<dbReference type="Pfam" id="PF04717">
    <property type="entry name" value="Phage_base_V"/>
    <property type="match status" value="1"/>
</dbReference>
<dbReference type="OrthoDB" id="7033094at2"/>
<dbReference type="InterPro" id="IPR006531">
    <property type="entry name" value="Gp5/Vgr_OB"/>
</dbReference>
<proteinExistence type="predicted"/>
<evidence type="ECO:0000313" key="3">
    <source>
        <dbReference type="Proteomes" id="UP000199203"/>
    </source>
</evidence>
<organism evidence="2 3">
    <name type="scientific">Epilithonimonas hungarica</name>
    <dbReference type="NCBI Taxonomy" id="454006"/>
    <lineage>
        <taxon>Bacteria</taxon>
        <taxon>Pseudomonadati</taxon>
        <taxon>Bacteroidota</taxon>
        <taxon>Flavobacteriia</taxon>
        <taxon>Flavobacteriales</taxon>
        <taxon>Weeksellaceae</taxon>
        <taxon>Chryseobacterium group</taxon>
        <taxon>Epilithonimonas</taxon>
    </lineage>
</organism>
<dbReference type="SUPFAM" id="SSF69349">
    <property type="entry name" value="Phage fibre proteins"/>
    <property type="match status" value="1"/>
</dbReference>
<feature type="domain" description="Gp5/Type VI secretion system Vgr protein OB-fold" evidence="1">
    <location>
        <begin position="391"/>
        <end position="466"/>
    </location>
</feature>
<dbReference type="AlphaFoldDB" id="A0A1G7W1S0"/>
<dbReference type="InterPro" id="IPR006533">
    <property type="entry name" value="T6SS_Vgr_RhsGE"/>
</dbReference>
<keyword evidence="3" id="KW-1185">Reference proteome</keyword>
<dbReference type="Gene3D" id="2.30.110.50">
    <property type="match status" value="1"/>
</dbReference>
<reference evidence="3" key="1">
    <citation type="submission" date="2016-10" db="EMBL/GenBank/DDBJ databases">
        <authorList>
            <person name="Varghese N."/>
            <person name="Submissions S."/>
        </authorList>
    </citation>
    <scope>NUCLEOTIDE SEQUENCE [LARGE SCALE GENOMIC DNA]</scope>
    <source>
        <strain evidence="3">DSM 19684</strain>
    </source>
</reference>
<dbReference type="Gene3D" id="2.40.50.230">
    <property type="entry name" value="Gp5 N-terminal domain"/>
    <property type="match status" value="1"/>
</dbReference>
<dbReference type="InterPro" id="IPR037026">
    <property type="entry name" value="Vgr_OB-fold_dom_sf"/>
</dbReference>
<dbReference type="Gene3D" id="4.10.220.110">
    <property type="match status" value="1"/>
</dbReference>
<dbReference type="NCBIfam" id="TIGR01646">
    <property type="entry name" value="vgr_GE"/>
    <property type="match status" value="1"/>
</dbReference>
<dbReference type="Gene3D" id="3.55.50.10">
    <property type="entry name" value="Baseplate protein-like domains"/>
    <property type="match status" value="1"/>
</dbReference>
<dbReference type="STRING" id="454006.SAMN05421825_3767"/>
<gene>
    <name evidence="2" type="ORF">SAMN05421825_3767</name>
</gene>
<sequence>MENQDFSAIFGTSRRFEDWLHDKTNPLVYCLLTLDGKEFIRKNSYTVELSQKTNDHDSFTIVVPDDALDTFQGYVMENSKNLLGKEIGITYWRFGTTQHYFRGIIGKIRNKKDEGGGYGDLHITGYAPSILLESGKDCQSFEDKTLEQIIKQVTEEYPQEAKVEVSSDHLNEYNKKAFPYTVQYKESDYEFIKRLAIRHGEYFYYNGEKLIFGNTVQPILKLGENVDLIDVEFEMRMQAQDFTFISYDTQSGAKIEKNSNGERSEFKESPFQVIATNASKNIFKKKPKMHFNHTGIHDSSEGQLEEAVRLEKERRENLMQVKGRSKTPELKIGGRAQLSDINGKAMETYRIIEIKHVYEPGDYYNEFVGIPDLFNAVPFIDTEAVPKGEEQPARVMDNNDPMGMGRIRVQFPWQEDKNQTTPWIRLIQPHSGAGKGFHFIPEIGEEVLVGFEAGNAEKPFVMGTHYNGGETSSFHTEGNNLKVTKTRSGHTIIMDDSEDKMSITILDISGNTIYLDTVKKSITITAPETIDIICKNLNIKVEKNMKTNVGHNQENTIGKNIKTVAKEEISQDSGKKTIIASGDNTEISARKDLDLYGKKNLIGFTDGKTEFGAKEQMHIYGANSLITAKDKIEYKAPSMNKLPENGEFKYGKEKKILSVKWMCKDAENQIEKGYVGEKVSIMVHTRNYEEGETLSINVKEVNGKEVEEGKTTVTYSGKIDAKGFAILEKELKESPKEEAKKAEQIKQEEEKKANQIYKTVNGKGLTFNEWKEYEQKAWEEYQKHKKK</sequence>
<protein>
    <submittedName>
        <fullName evidence="2">Rhs element Vgr protein</fullName>
    </submittedName>
</protein>
<accession>A0A1G7W1S0</accession>
<dbReference type="RefSeq" id="WP_089875221.1">
    <property type="nucleotide sequence ID" value="NZ_FNBH01000006.1"/>
</dbReference>
<dbReference type="Pfam" id="PF05954">
    <property type="entry name" value="Phage_GPD"/>
    <property type="match status" value="1"/>
</dbReference>
<name>A0A1G7W1S0_9FLAO</name>
<evidence type="ECO:0000313" key="2">
    <source>
        <dbReference type="EMBL" id="SDG65090.1"/>
    </source>
</evidence>
<dbReference type="EMBL" id="FNBH01000006">
    <property type="protein sequence ID" value="SDG65090.1"/>
    <property type="molecule type" value="Genomic_DNA"/>
</dbReference>